<evidence type="ECO:0000313" key="2">
    <source>
        <dbReference type="Proteomes" id="UP000269396"/>
    </source>
</evidence>
<keyword evidence="2" id="KW-1185">Reference proteome</keyword>
<name>A0A3P8A2Y9_9TREM</name>
<proteinExistence type="predicted"/>
<accession>A0A3P8A2Y9</accession>
<protein>
    <submittedName>
        <fullName evidence="1">Uncharacterized protein</fullName>
    </submittedName>
</protein>
<dbReference type="EMBL" id="UZAL01011790">
    <property type="protein sequence ID" value="VDP05761.1"/>
    <property type="molecule type" value="Genomic_DNA"/>
</dbReference>
<dbReference type="Proteomes" id="UP000269396">
    <property type="component" value="Unassembled WGS sequence"/>
</dbReference>
<dbReference type="AlphaFoldDB" id="A0A3P8A2Y9"/>
<gene>
    <name evidence="1" type="ORF">SMTD_LOCUS4355</name>
</gene>
<sequence>MSINNDVIQTKRPTKSLSIKMNAITEENESSVEIQRIAGDHSSLIGSESIFGTSNIIDVTNNQVR</sequence>
<evidence type="ECO:0000313" key="1">
    <source>
        <dbReference type="EMBL" id="VDP05761.1"/>
    </source>
</evidence>
<reference evidence="1 2" key="1">
    <citation type="submission" date="2018-11" db="EMBL/GenBank/DDBJ databases">
        <authorList>
            <consortium name="Pathogen Informatics"/>
        </authorList>
    </citation>
    <scope>NUCLEOTIDE SEQUENCE [LARGE SCALE GENOMIC DNA]</scope>
    <source>
        <strain>Denwood</strain>
        <strain evidence="2">Zambia</strain>
    </source>
</reference>
<organism evidence="1 2">
    <name type="scientific">Schistosoma mattheei</name>
    <dbReference type="NCBI Taxonomy" id="31246"/>
    <lineage>
        <taxon>Eukaryota</taxon>
        <taxon>Metazoa</taxon>
        <taxon>Spiralia</taxon>
        <taxon>Lophotrochozoa</taxon>
        <taxon>Platyhelminthes</taxon>
        <taxon>Trematoda</taxon>
        <taxon>Digenea</taxon>
        <taxon>Strigeidida</taxon>
        <taxon>Schistosomatoidea</taxon>
        <taxon>Schistosomatidae</taxon>
        <taxon>Schistosoma</taxon>
    </lineage>
</organism>